<gene>
    <name evidence="2" type="ORF">EYF80_034430</name>
</gene>
<dbReference type="AlphaFoldDB" id="A0A4Z2GP77"/>
<feature type="compositionally biased region" description="Low complexity" evidence="1">
    <location>
        <begin position="43"/>
        <end position="52"/>
    </location>
</feature>
<dbReference type="Proteomes" id="UP000314294">
    <property type="component" value="Unassembled WGS sequence"/>
</dbReference>
<comment type="caution">
    <text evidence="2">The sequence shown here is derived from an EMBL/GenBank/DDBJ whole genome shotgun (WGS) entry which is preliminary data.</text>
</comment>
<sequence>MFWGLIHERFSSRSPEHANTFASQAVKPDLSTSPETHICSEPVLPGTEGTLPPGTPPICSRFATKSNN</sequence>
<evidence type="ECO:0000256" key="1">
    <source>
        <dbReference type="SAM" id="MobiDB-lite"/>
    </source>
</evidence>
<feature type="region of interest" description="Disordered" evidence="1">
    <location>
        <begin position="43"/>
        <end position="68"/>
    </location>
</feature>
<protein>
    <submittedName>
        <fullName evidence="2">Uncharacterized protein</fullName>
    </submittedName>
</protein>
<name>A0A4Z2GP77_9TELE</name>
<accession>A0A4Z2GP77</accession>
<proteinExistence type="predicted"/>
<dbReference type="EMBL" id="SRLO01000458">
    <property type="protein sequence ID" value="TNN55357.1"/>
    <property type="molecule type" value="Genomic_DNA"/>
</dbReference>
<reference evidence="2 3" key="1">
    <citation type="submission" date="2019-03" db="EMBL/GenBank/DDBJ databases">
        <title>First draft genome of Liparis tanakae, snailfish: a comprehensive survey of snailfish specific genes.</title>
        <authorList>
            <person name="Kim W."/>
            <person name="Song I."/>
            <person name="Jeong J.-H."/>
            <person name="Kim D."/>
            <person name="Kim S."/>
            <person name="Ryu S."/>
            <person name="Song J.Y."/>
            <person name="Lee S.K."/>
        </authorList>
    </citation>
    <scope>NUCLEOTIDE SEQUENCE [LARGE SCALE GENOMIC DNA]</scope>
    <source>
        <tissue evidence="2">Muscle</tissue>
    </source>
</reference>
<keyword evidence="3" id="KW-1185">Reference proteome</keyword>
<evidence type="ECO:0000313" key="2">
    <source>
        <dbReference type="EMBL" id="TNN55357.1"/>
    </source>
</evidence>
<evidence type="ECO:0000313" key="3">
    <source>
        <dbReference type="Proteomes" id="UP000314294"/>
    </source>
</evidence>
<organism evidence="2 3">
    <name type="scientific">Liparis tanakae</name>
    <name type="common">Tanaka's snailfish</name>
    <dbReference type="NCBI Taxonomy" id="230148"/>
    <lineage>
        <taxon>Eukaryota</taxon>
        <taxon>Metazoa</taxon>
        <taxon>Chordata</taxon>
        <taxon>Craniata</taxon>
        <taxon>Vertebrata</taxon>
        <taxon>Euteleostomi</taxon>
        <taxon>Actinopterygii</taxon>
        <taxon>Neopterygii</taxon>
        <taxon>Teleostei</taxon>
        <taxon>Neoteleostei</taxon>
        <taxon>Acanthomorphata</taxon>
        <taxon>Eupercaria</taxon>
        <taxon>Perciformes</taxon>
        <taxon>Cottioidei</taxon>
        <taxon>Cottales</taxon>
        <taxon>Liparidae</taxon>
        <taxon>Liparis</taxon>
    </lineage>
</organism>